<evidence type="ECO:0000313" key="1">
    <source>
        <dbReference type="EMBL" id="PCG79692.1"/>
    </source>
</evidence>
<reference evidence="1" key="1">
    <citation type="submission" date="2017-09" db="EMBL/GenBank/DDBJ databases">
        <title>Contemporary evolution of a Lepidopteran species, Heliothis virescens, in response to modern agricultural practices.</title>
        <authorList>
            <person name="Fritz M.L."/>
            <person name="Deyonke A.M."/>
            <person name="Papanicolaou A."/>
            <person name="Micinski S."/>
            <person name="Westbrook J."/>
            <person name="Gould F."/>
        </authorList>
    </citation>
    <scope>NUCLEOTIDE SEQUENCE [LARGE SCALE GENOMIC DNA]</scope>
    <source>
        <strain evidence="1">HvINT-</strain>
        <tissue evidence="1">Whole body</tissue>
    </source>
</reference>
<organism evidence="1">
    <name type="scientific">Heliothis virescens</name>
    <name type="common">Tobacco budworm moth</name>
    <dbReference type="NCBI Taxonomy" id="7102"/>
    <lineage>
        <taxon>Eukaryota</taxon>
        <taxon>Metazoa</taxon>
        <taxon>Ecdysozoa</taxon>
        <taxon>Arthropoda</taxon>
        <taxon>Hexapoda</taxon>
        <taxon>Insecta</taxon>
        <taxon>Pterygota</taxon>
        <taxon>Neoptera</taxon>
        <taxon>Endopterygota</taxon>
        <taxon>Lepidoptera</taxon>
        <taxon>Glossata</taxon>
        <taxon>Ditrysia</taxon>
        <taxon>Noctuoidea</taxon>
        <taxon>Noctuidae</taxon>
        <taxon>Heliothinae</taxon>
        <taxon>Heliothis</taxon>
    </lineage>
</organism>
<proteinExistence type="predicted"/>
<dbReference type="EMBL" id="NWSH01000090">
    <property type="protein sequence ID" value="PCG79692.1"/>
    <property type="molecule type" value="Genomic_DNA"/>
</dbReference>
<name>A0A2A4K7R1_HELVI</name>
<accession>A0A2A4K7R1</accession>
<gene>
    <name evidence="1" type="ORF">B5V51_14562</name>
</gene>
<comment type="caution">
    <text evidence="1">The sequence shown here is derived from an EMBL/GenBank/DDBJ whole genome shotgun (WGS) entry which is preliminary data.</text>
</comment>
<dbReference type="AlphaFoldDB" id="A0A2A4K7R1"/>
<protein>
    <submittedName>
        <fullName evidence="1">Uncharacterized protein</fullName>
    </submittedName>
</protein>
<sequence length="194" mass="22703">MAYTETSSVVLGHKTHAIEDWMSQRTWNLIEERRHLHIQLLATSDVAMREDLMLQYRLIRRKIYRSTRYDRRVWADTVADCAQRAANSGNLREMYKATKTLAGNRNQRKKKPLKDKRGQLIVTSEGQLQRWREHFEEIFRVPNDAVTATISAASLPTQYLDIDAATIGRTWSEIKREAQDRTRWRSTVDALCPN</sequence>